<evidence type="ECO:0000313" key="2">
    <source>
        <dbReference type="Proteomes" id="UP000623967"/>
    </source>
</evidence>
<dbReference type="InterPro" id="IPR023214">
    <property type="entry name" value="HAD_sf"/>
</dbReference>
<dbReference type="SUPFAM" id="SSF56784">
    <property type="entry name" value="HAD-like"/>
    <property type="match status" value="1"/>
</dbReference>
<dbReference type="Proteomes" id="UP000623967">
    <property type="component" value="Unassembled WGS sequence"/>
</dbReference>
<dbReference type="InterPro" id="IPR006439">
    <property type="entry name" value="HAD-SF_hydro_IA"/>
</dbReference>
<dbReference type="NCBIfam" id="TIGR01509">
    <property type="entry name" value="HAD-SF-IA-v3"/>
    <property type="match status" value="1"/>
</dbReference>
<dbReference type="RefSeq" id="WP_202651802.1">
    <property type="nucleotide sequence ID" value="NZ_JAESWB010000014.1"/>
</dbReference>
<dbReference type="SFLD" id="SFLDG01135">
    <property type="entry name" value="C1.5.6:_HAD__Beta-PGM__Phospha"/>
    <property type="match status" value="1"/>
</dbReference>
<dbReference type="Pfam" id="PF13419">
    <property type="entry name" value="HAD_2"/>
    <property type="match status" value="1"/>
</dbReference>
<dbReference type="InterPro" id="IPR023198">
    <property type="entry name" value="PGP-like_dom2"/>
</dbReference>
<reference evidence="1 2" key="1">
    <citation type="submission" date="2021-01" db="EMBL/GenBank/DDBJ databases">
        <title>Genome public.</title>
        <authorList>
            <person name="Liu C."/>
            <person name="Sun Q."/>
        </authorList>
    </citation>
    <scope>NUCLEOTIDE SEQUENCE [LARGE SCALE GENOMIC DNA]</scope>
    <source>
        <strain evidence="1 2">YIM B02564</strain>
    </source>
</reference>
<evidence type="ECO:0000313" key="1">
    <source>
        <dbReference type="EMBL" id="MBL4950942.1"/>
    </source>
</evidence>
<dbReference type="Gene3D" id="1.10.150.240">
    <property type="entry name" value="Putative phosphatase, domain 2"/>
    <property type="match status" value="1"/>
</dbReference>
<dbReference type="InterPro" id="IPR041492">
    <property type="entry name" value="HAD_2"/>
</dbReference>
<dbReference type="Gene3D" id="3.40.50.1000">
    <property type="entry name" value="HAD superfamily/HAD-like"/>
    <property type="match status" value="1"/>
</dbReference>
<accession>A0ABS1TI50</accession>
<dbReference type="PANTHER" id="PTHR18901:SF38">
    <property type="entry name" value="PSEUDOURIDINE-5'-PHOSPHATASE"/>
    <property type="match status" value="1"/>
</dbReference>
<dbReference type="PRINTS" id="PR00413">
    <property type="entry name" value="HADHALOGNASE"/>
</dbReference>
<comment type="caution">
    <text evidence="1">The sequence shown here is derived from an EMBL/GenBank/DDBJ whole genome shotgun (WGS) entry which is preliminary data.</text>
</comment>
<keyword evidence="2" id="KW-1185">Reference proteome</keyword>
<dbReference type="SFLD" id="SFLDS00003">
    <property type="entry name" value="Haloacid_Dehalogenase"/>
    <property type="match status" value="1"/>
</dbReference>
<dbReference type="EMBL" id="JAESWB010000014">
    <property type="protein sequence ID" value="MBL4950942.1"/>
    <property type="molecule type" value="Genomic_DNA"/>
</dbReference>
<dbReference type="NCBIfam" id="TIGR01549">
    <property type="entry name" value="HAD-SF-IA-v1"/>
    <property type="match status" value="1"/>
</dbReference>
<sequence>MKDVKLVIFDMDGLLFDTERPSYEAMRRVMKRRGYEFPIEHYKPIIGVADHECNMIMKEIYGSDFSFPAIVKDYRQEFDNILREEGLLIKPGAKNLLAALDRKGVKKCIASSSSRATIEYYLSLTSLTDRFDYYVSGEEVENGKPNPDIFLEACKRGKEETAASLVLEDSLNGLRAAVSAKIQCIIVPDLIEPNEEMKTNAYQIADDLNQVIELIK</sequence>
<dbReference type="SFLD" id="SFLDG01129">
    <property type="entry name" value="C1.5:_HAD__Beta-PGM__Phosphata"/>
    <property type="match status" value="1"/>
</dbReference>
<dbReference type="InterPro" id="IPR036412">
    <property type="entry name" value="HAD-like_sf"/>
</dbReference>
<gene>
    <name evidence="1" type="ORF">JK635_01630</name>
</gene>
<proteinExistence type="predicted"/>
<organism evidence="1 2">
    <name type="scientific">Neobacillus paridis</name>
    <dbReference type="NCBI Taxonomy" id="2803862"/>
    <lineage>
        <taxon>Bacteria</taxon>
        <taxon>Bacillati</taxon>
        <taxon>Bacillota</taxon>
        <taxon>Bacilli</taxon>
        <taxon>Bacillales</taxon>
        <taxon>Bacillaceae</taxon>
        <taxon>Neobacillus</taxon>
    </lineage>
</organism>
<protein>
    <submittedName>
        <fullName evidence="1">HAD family phosphatase</fullName>
    </submittedName>
</protein>
<dbReference type="PANTHER" id="PTHR18901">
    <property type="entry name" value="2-DEOXYGLUCOSE-6-PHOSPHATE PHOSPHATASE 2"/>
    <property type="match status" value="1"/>
</dbReference>
<name>A0ABS1TI50_9BACI</name>